<feature type="domain" description="Protein FecR C-terminal" evidence="3">
    <location>
        <begin position="244"/>
        <end position="309"/>
    </location>
</feature>
<dbReference type="GO" id="GO:0016989">
    <property type="term" value="F:sigma factor antagonist activity"/>
    <property type="evidence" value="ECO:0007669"/>
    <property type="project" value="TreeGrafter"/>
</dbReference>
<dbReference type="Pfam" id="PF04773">
    <property type="entry name" value="FecR"/>
    <property type="match status" value="1"/>
</dbReference>
<keyword evidence="1" id="KW-0812">Transmembrane</keyword>
<dbReference type="InterPro" id="IPR012373">
    <property type="entry name" value="Ferrdict_sens_TM"/>
</dbReference>
<evidence type="ECO:0000313" key="4">
    <source>
        <dbReference type="EMBL" id="BBE20382.1"/>
    </source>
</evidence>
<keyword evidence="1" id="KW-0472">Membrane</keyword>
<dbReference type="InterPro" id="IPR006860">
    <property type="entry name" value="FecR"/>
</dbReference>
<sequence>MDTELIIKYIEGDGTDSEMVAITNWLDADPENMKEYLALRKLHDITIWQTSPAVKPEQETNGKNYLSRKITFVGIMKYAAILIVAIIVSRFVFPEFKSEHTLAMQSLYVPAGQRAEITLEDGTKVWLNANTTLIFPNQFSGQTREVSISGEGYFEVVSNKLKPFIVKTEKYNIKVWGTKFNVMAYSGYENFETALFEGSVEVLKHGGSKGILIQPDQRIFQKNEKLTIAPITDLNHQLWKDGIISFQDESFAELVNKLRLYFDLKIEVKNNKILNHQYTGKFRTKDGVEHILKVLQLRNKFNYTIDEKTNSITIE</sequence>
<dbReference type="KEGG" id="anf:AQPE_4574"/>
<dbReference type="InterPro" id="IPR032508">
    <property type="entry name" value="FecR_C"/>
</dbReference>
<feature type="transmembrane region" description="Helical" evidence="1">
    <location>
        <begin position="70"/>
        <end position="93"/>
    </location>
</feature>
<dbReference type="AlphaFoldDB" id="A0A5K7SFG6"/>
<dbReference type="PIRSF" id="PIRSF018266">
    <property type="entry name" value="FecR"/>
    <property type="match status" value="1"/>
</dbReference>
<dbReference type="Pfam" id="PF16344">
    <property type="entry name" value="FecR_C"/>
    <property type="match status" value="1"/>
</dbReference>
<dbReference type="Proteomes" id="UP001193389">
    <property type="component" value="Chromosome"/>
</dbReference>
<dbReference type="EMBL" id="AP018694">
    <property type="protein sequence ID" value="BBE20382.1"/>
    <property type="molecule type" value="Genomic_DNA"/>
</dbReference>
<dbReference type="Gene3D" id="2.60.120.1440">
    <property type="match status" value="1"/>
</dbReference>
<evidence type="ECO:0000259" key="2">
    <source>
        <dbReference type="Pfam" id="PF04773"/>
    </source>
</evidence>
<keyword evidence="1" id="KW-1133">Transmembrane helix</keyword>
<evidence type="ECO:0000256" key="1">
    <source>
        <dbReference type="SAM" id="Phobius"/>
    </source>
</evidence>
<organism evidence="4 5">
    <name type="scientific">Aquipluma nitroreducens</name>
    <dbReference type="NCBI Taxonomy" id="2010828"/>
    <lineage>
        <taxon>Bacteria</taxon>
        <taxon>Pseudomonadati</taxon>
        <taxon>Bacteroidota</taxon>
        <taxon>Bacteroidia</taxon>
        <taxon>Marinilabiliales</taxon>
        <taxon>Prolixibacteraceae</taxon>
        <taxon>Aquipluma</taxon>
    </lineage>
</organism>
<reference evidence="4" key="1">
    <citation type="journal article" date="2020" name="Int. J. Syst. Evol. Microbiol.">
        <title>Aquipluma nitroreducens gen. nov. sp. nov., a novel facultatively anaerobic bacterium isolated from a freshwater lake.</title>
        <authorList>
            <person name="Watanabe M."/>
            <person name="Kojima H."/>
            <person name="Fukui M."/>
        </authorList>
    </citation>
    <scope>NUCLEOTIDE SEQUENCE</scope>
    <source>
        <strain evidence="4">MeG22</strain>
    </source>
</reference>
<dbReference type="PANTHER" id="PTHR30273">
    <property type="entry name" value="PERIPLASMIC SIGNAL SENSOR AND SIGMA FACTOR ACTIVATOR FECR-RELATED"/>
    <property type="match status" value="1"/>
</dbReference>
<dbReference type="RefSeq" id="WP_318348533.1">
    <property type="nucleotide sequence ID" value="NZ_AP018694.1"/>
</dbReference>
<evidence type="ECO:0000259" key="3">
    <source>
        <dbReference type="Pfam" id="PF16344"/>
    </source>
</evidence>
<accession>A0A5K7SFG6</accession>
<dbReference type="Gene3D" id="3.55.50.30">
    <property type="match status" value="1"/>
</dbReference>
<name>A0A5K7SFG6_9BACT</name>
<evidence type="ECO:0000313" key="5">
    <source>
        <dbReference type="Proteomes" id="UP001193389"/>
    </source>
</evidence>
<dbReference type="PANTHER" id="PTHR30273:SF2">
    <property type="entry name" value="PROTEIN FECR"/>
    <property type="match status" value="1"/>
</dbReference>
<gene>
    <name evidence="4" type="ORF">AQPE_4574</name>
</gene>
<proteinExistence type="predicted"/>
<keyword evidence="5" id="KW-1185">Reference proteome</keyword>
<protein>
    <submittedName>
        <fullName evidence="4">Anti-sigma factor</fullName>
    </submittedName>
</protein>
<feature type="domain" description="FecR protein" evidence="2">
    <location>
        <begin position="109"/>
        <end position="201"/>
    </location>
</feature>
<dbReference type="FunFam" id="2.60.120.1440:FF:000001">
    <property type="entry name" value="Putative anti-sigma factor"/>
    <property type="match status" value="1"/>
</dbReference>